<dbReference type="Proteomes" id="UP001427805">
    <property type="component" value="Unassembled WGS sequence"/>
</dbReference>
<proteinExistence type="predicted"/>
<keyword evidence="4" id="KW-1185">Reference proteome</keyword>
<sequence length="358" mass="38249">MRIGFGAIAALLLGLGGNTAMAQAFDPAKAPPPPDYSKPESWAARPGREGAAATVAPGASARTAAPKVDVFYVNPTTFRGQSDWNADVADPATNGWNDASVVARQAAIFNGCCRIFAPRYRQAAGRAVFMLDGAGRPAFDLAYSDVERAFEDYLKRDNGGRPFILVGHSQGAWHIAQLLERRIDGQPVAARMVAAYVIGINLSEGEFGRRYKTLKPCDLPAQTGCVIGWNAVLPELDRPAAAAMQQKAYVTRYGDDPGKRALCINPLTFDRRKPVADRSASRGAAPGEPGAGPVLPLRKAMVAARCEADGYLVVEPDPALDLKPLPGGSMHFHDMGLFYADIRANAARRVAAFGKGRR</sequence>
<reference evidence="3 4" key="1">
    <citation type="submission" date="2024-05" db="EMBL/GenBank/DDBJ databases">
        <title>Sphingomonas sp. HF-S3 16S ribosomal RNA gene Genome sequencing and assembly.</title>
        <authorList>
            <person name="Lee H."/>
        </authorList>
    </citation>
    <scope>NUCLEOTIDE SEQUENCE [LARGE SCALE GENOMIC DNA]</scope>
    <source>
        <strain evidence="3 4">HF-S3</strain>
    </source>
</reference>
<protein>
    <submittedName>
        <fullName evidence="3">DUF3089 domain-containing protein</fullName>
    </submittedName>
</protein>
<dbReference type="RefSeq" id="WP_346244837.1">
    <property type="nucleotide sequence ID" value="NZ_JBDIZK010000001.1"/>
</dbReference>
<dbReference type="InterPro" id="IPR021440">
    <property type="entry name" value="DUF3089"/>
</dbReference>
<evidence type="ECO:0000256" key="1">
    <source>
        <dbReference type="SAM" id="MobiDB-lite"/>
    </source>
</evidence>
<accession>A0ABV0B2L8</accession>
<feature type="chain" id="PRO_5047300290" evidence="2">
    <location>
        <begin position="23"/>
        <end position="358"/>
    </location>
</feature>
<dbReference type="EMBL" id="JBDIZK010000001">
    <property type="protein sequence ID" value="MEN3745832.1"/>
    <property type="molecule type" value="Genomic_DNA"/>
</dbReference>
<dbReference type="SUPFAM" id="SSF53474">
    <property type="entry name" value="alpha/beta-Hydrolases"/>
    <property type="match status" value="1"/>
</dbReference>
<dbReference type="InterPro" id="IPR029058">
    <property type="entry name" value="AB_hydrolase_fold"/>
</dbReference>
<keyword evidence="2" id="KW-0732">Signal</keyword>
<evidence type="ECO:0000256" key="2">
    <source>
        <dbReference type="SAM" id="SignalP"/>
    </source>
</evidence>
<gene>
    <name evidence="3" type="ORF">TPR58_01535</name>
</gene>
<organism evidence="3 4">
    <name type="scientific">Sphingomonas rustica</name>
    <dbReference type="NCBI Taxonomy" id="3103142"/>
    <lineage>
        <taxon>Bacteria</taxon>
        <taxon>Pseudomonadati</taxon>
        <taxon>Pseudomonadota</taxon>
        <taxon>Alphaproteobacteria</taxon>
        <taxon>Sphingomonadales</taxon>
        <taxon>Sphingomonadaceae</taxon>
        <taxon>Sphingomonas</taxon>
    </lineage>
</organism>
<dbReference type="Gene3D" id="3.40.50.1820">
    <property type="entry name" value="alpha/beta hydrolase"/>
    <property type="match status" value="1"/>
</dbReference>
<feature type="signal peptide" evidence="2">
    <location>
        <begin position="1"/>
        <end position="22"/>
    </location>
</feature>
<evidence type="ECO:0000313" key="3">
    <source>
        <dbReference type="EMBL" id="MEN3745832.1"/>
    </source>
</evidence>
<name>A0ABV0B2L8_9SPHN</name>
<evidence type="ECO:0000313" key="4">
    <source>
        <dbReference type="Proteomes" id="UP001427805"/>
    </source>
</evidence>
<feature type="region of interest" description="Disordered" evidence="1">
    <location>
        <begin position="27"/>
        <end position="49"/>
    </location>
</feature>
<dbReference type="Pfam" id="PF11288">
    <property type="entry name" value="DUF3089"/>
    <property type="match status" value="1"/>
</dbReference>
<comment type="caution">
    <text evidence="3">The sequence shown here is derived from an EMBL/GenBank/DDBJ whole genome shotgun (WGS) entry which is preliminary data.</text>
</comment>